<evidence type="ECO:0000313" key="1">
    <source>
        <dbReference type="RefSeq" id="XP_059602288.1"/>
    </source>
</evidence>
<reference evidence="1" key="2">
    <citation type="submission" date="2025-08" db="UniProtKB">
        <authorList>
            <consortium name="RefSeq"/>
        </authorList>
    </citation>
    <scope>IDENTIFICATION</scope>
</reference>
<dbReference type="GeneID" id="84592935"/>
<reference evidence="1" key="1">
    <citation type="submission" date="2025-02" db="EMBL/GenBank/DDBJ databases">
        <authorList>
            <consortium name="NCBI Genome Project"/>
        </authorList>
    </citation>
    <scope>NUCLEOTIDE SEQUENCE</scope>
</reference>
<organism evidence="1">
    <name type="scientific">Aspergillus niger</name>
    <dbReference type="NCBI Taxonomy" id="5061"/>
    <lineage>
        <taxon>Eukaryota</taxon>
        <taxon>Fungi</taxon>
        <taxon>Dikarya</taxon>
        <taxon>Ascomycota</taxon>
        <taxon>Pezizomycotina</taxon>
        <taxon>Eurotiomycetes</taxon>
        <taxon>Eurotiomycetidae</taxon>
        <taxon>Eurotiales</taxon>
        <taxon>Aspergillaceae</taxon>
        <taxon>Aspergillus</taxon>
        <taxon>Aspergillus subgen. Circumdati</taxon>
    </lineage>
</organism>
<proteinExistence type="predicted"/>
<dbReference type="KEGG" id="ang:An14g02330"/>
<sequence length="237" mass="25967">MIMKCINILPDLPLAAGPGECSGTNLLHSSKVPQGWGKPRNAVESADRNDMVAEYLVHRNPGIMDEQVIMPRTVLQDYLGSQHNMPREQSQPCLMALSSHGSVRDDRRSRSPIQQEEQDIMGGILGGSLPGRGHRPLRVMTFLGKVAVSESWMTFGFDRRFQGWLVRGVKGRVLCDGLVLCQHESFQNATHGDLISGRPCCWCRSGFICDGSSSRGFLRTQPDTTAAAAAARSPAPH</sequence>
<dbReference type="RefSeq" id="XP_059602288.1">
    <property type="nucleotide sequence ID" value="XM_059744118.1"/>
</dbReference>
<protein>
    <submittedName>
        <fullName evidence="1">Uncharacterized protein</fullName>
    </submittedName>
</protein>
<dbReference type="VEuPathDB" id="FungiDB:An14g02330"/>
<dbReference type="AlphaFoldDB" id="A0AAJ8BRE1"/>
<accession>A0AAJ8BRE1</accession>
<name>A0AAJ8BRE1_ASPNG</name>
<gene>
    <name evidence="1" type="ORF">An14g02330</name>
</gene>